<proteinExistence type="predicted"/>
<dbReference type="Proteomes" id="UP000292372">
    <property type="component" value="Unassembled WGS sequence"/>
</dbReference>
<keyword evidence="1" id="KW-1133">Transmembrane helix</keyword>
<keyword evidence="1" id="KW-0472">Membrane</keyword>
<evidence type="ECO:0000313" key="2">
    <source>
        <dbReference type="EMBL" id="TBN11968.1"/>
    </source>
</evidence>
<comment type="caution">
    <text evidence="2">The sequence shown here is derived from an EMBL/GenBank/DDBJ whole genome shotgun (WGS) entry which is preliminary data.</text>
</comment>
<protein>
    <submittedName>
        <fullName evidence="2">Uncharacterized protein</fullName>
    </submittedName>
</protein>
<keyword evidence="1" id="KW-0812">Transmembrane</keyword>
<gene>
    <name evidence="2" type="ORF">EYD46_17525</name>
</gene>
<evidence type="ECO:0000313" key="3">
    <source>
        <dbReference type="Proteomes" id="UP000292372"/>
    </source>
</evidence>
<feature type="transmembrane region" description="Helical" evidence="1">
    <location>
        <begin position="20"/>
        <end position="39"/>
    </location>
</feature>
<reference evidence="2 3" key="1">
    <citation type="journal article" date="2015" name="Int. J. Syst. Evol. Microbiol.">
        <title>Hyunsoonleella pacifica sp. nov., isolated from seawater of South Pacific Gyre.</title>
        <authorList>
            <person name="Gao X."/>
            <person name="Zhang Z."/>
            <person name="Dai X."/>
            <person name="Zhang X.H."/>
        </authorList>
    </citation>
    <scope>NUCLEOTIDE SEQUENCE [LARGE SCALE GENOMIC DNA]</scope>
    <source>
        <strain evidence="2 3">SW033</strain>
    </source>
</reference>
<evidence type="ECO:0000256" key="1">
    <source>
        <dbReference type="SAM" id="Phobius"/>
    </source>
</evidence>
<name>A0A4V2JAJ4_9FLAO</name>
<sequence>MQSLKNFKVLKASSVMESVIAISIISVCALVAFIIYLNVIQQNKSIHYFNAKHNISLLIEQAITQKDYTGNTYNFNGYAINKNVEINQVEQTATLTFTFKTGGNTTLINKIIPYEE</sequence>
<keyword evidence="3" id="KW-1185">Reference proteome</keyword>
<accession>A0A4V2JAJ4</accession>
<dbReference type="RefSeq" id="WP_130938478.1">
    <property type="nucleotide sequence ID" value="NZ_BMEE01000001.1"/>
</dbReference>
<dbReference type="AlphaFoldDB" id="A0A4V2JAJ4"/>
<organism evidence="2 3">
    <name type="scientific">Hyunsoonleella pacifica</name>
    <dbReference type="NCBI Taxonomy" id="1080224"/>
    <lineage>
        <taxon>Bacteria</taxon>
        <taxon>Pseudomonadati</taxon>
        <taxon>Bacteroidota</taxon>
        <taxon>Flavobacteriia</taxon>
        <taxon>Flavobacteriales</taxon>
        <taxon>Flavobacteriaceae</taxon>
    </lineage>
</organism>
<dbReference type="EMBL" id="SIRS01000009">
    <property type="protein sequence ID" value="TBN11968.1"/>
    <property type="molecule type" value="Genomic_DNA"/>
</dbReference>
<dbReference type="OrthoDB" id="1448981at2"/>